<name>A0A6C0FFK0_9ZZZZ</name>
<sequence>MFLSILYLLTTNPNDNFYTRKTSIIDVNMNYADYFSKPINHSAGYDCRFMHQSMKSLKEKEELERISIHFKKQNLLFLLENNDLSIFEKIDLIEKYDTLSVNVSSNIFNGGLLDDWEFNI</sequence>
<evidence type="ECO:0000313" key="1">
    <source>
        <dbReference type="EMBL" id="QHT37855.1"/>
    </source>
</evidence>
<accession>A0A6C0FFK0</accession>
<reference evidence="1" key="1">
    <citation type="journal article" date="2020" name="Nature">
        <title>Giant virus diversity and host interactions through global metagenomics.</title>
        <authorList>
            <person name="Schulz F."/>
            <person name="Roux S."/>
            <person name="Paez-Espino D."/>
            <person name="Jungbluth S."/>
            <person name="Walsh D.A."/>
            <person name="Denef V.J."/>
            <person name="McMahon K.D."/>
            <person name="Konstantinidis K.T."/>
            <person name="Eloe-Fadrosh E.A."/>
            <person name="Kyrpides N.C."/>
            <person name="Woyke T."/>
        </authorList>
    </citation>
    <scope>NUCLEOTIDE SEQUENCE</scope>
    <source>
        <strain evidence="1">GVMAG-S-ERX556049-19</strain>
    </source>
</reference>
<proteinExistence type="predicted"/>
<organism evidence="1">
    <name type="scientific">viral metagenome</name>
    <dbReference type="NCBI Taxonomy" id="1070528"/>
    <lineage>
        <taxon>unclassified sequences</taxon>
        <taxon>metagenomes</taxon>
        <taxon>organismal metagenomes</taxon>
    </lineage>
</organism>
<dbReference type="AlphaFoldDB" id="A0A6C0FFK0"/>
<protein>
    <submittedName>
        <fullName evidence="1">Uncharacterized protein</fullName>
    </submittedName>
</protein>
<dbReference type="EMBL" id="MN738821">
    <property type="protein sequence ID" value="QHT37855.1"/>
    <property type="molecule type" value="Genomic_DNA"/>
</dbReference>